<dbReference type="RefSeq" id="WP_179577237.1">
    <property type="nucleotide sequence ID" value="NZ_JACCFM010000001.1"/>
</dbReference>
<dbReference type="AlphaFoldDB" id="A0A7Z0EB27"/>
<sequence length="606" mass="62403">MQRPFHSIPLVPRKDRSTLSTRMRHAGAITVVTALALVASPWVASAVVPAAHSVSIAVSITGGTEAAALAGVDILVQRGHGDDTVVATGVTGADGTLDLEIAGEGTNYRATAQWPGAPGDLESTDTLTEFSLGGGEPVDITFRGTYGTVSGSITATAERRPLADLSGATVVITSGTSAVQRVAVAHNGSFVTGALPTSPTNDYGISFVPPPGYDLAVQQISENPPFALPSGDTIPARVAIERLFVVTPIETPEPTPEPTAEPTAEPTPEPTAGPAPVTFNDADSLGAALNGSTEAQLAALLDATAHAGHGSVLMNNALNQLLGLAQQPNEGQQQALTGLIQPITEQFPTLTVSSVPVVALDLDAQLTSIQKNRATASSEALAESIARVQATNTRISQLNAALSAVAAYRASPTEETFTEATRAVRLAQVDHDFLNASAASGTTAAPGLAQHLRELIDSLVHRQQMDMLRLQSLTNQRNETFDAMADVIQRMQDSRSGIVGNMRSTPVALGTVQWDGGTVTGALDLTGVPNGDHHLILNFADVGVTVVANVTVADAANGTAGNEELAATGIQTTPSTGVSIALLVLGFAAIIAARLTRRRDVSGTRG</sequence>
<comment type="caution">
    <text evidence="3">The sequence shown here is derived from an EMBL/GenBank/DDBJ whole genome shotgun (WGS) entry which is preliminary data.</text>
</comment>
<organism evidence="3 4">
    <name type="scientific">Glaciibacter psychrotolerans</name>
    <dbReference type="NCBI Taxonomy" id="670054"/>
    <lineage>
        <taxon>Bacteria</taxon>
        <taxon>Bacillati</taxon>
        <taxon>Actinomycetota</taxon>
        <taxon>Actinomycetes</taxon>
        <taxon>Micrococcales</taxon>
        <taxon>Microbacteriaceae</taxon>
        <taxon>Glaciibacter</taxon>
    </lineage>
</organism>
<feature type="transmembrane region" description="Helical" evidence="2">
    <location>
        <begin position="577"/>
        <end position="596"/>
    </location>
</feature>
<protein>
    <submittedName>
        <fullName evidence="3">Uncharacterized protein</fullName>
    </submittedName>
</protein>
<accession>A0A7Z0EB27</accession>
<proteinExistence type="predicted"/>
<dbReference type="EMBL" id="JACCFM010000001">
    <property type="protein sequence ID" value="NYJ18309.1"/>
    <property type="molecule type" value="Genomic_DNA"/>
</dbReference>
<dbReference type="Proteomes" id="UP000537260">
    <property type="component" value="Unassembled WGS sequence"/>
</dbReference>
<reference evidence="3 4" key="1">
    <citation type="submission" date="2020-07" db="EMBL/GenBank/DDBJ databases">
        <title>Sequencing the genomes of 1000 actinobacteria strains.</title>
        <authorList>
            <person name="Klenk H.-P."/>
        </authorList>
    </citation>
    <scope>NUCLEOTIDE SEQUENCE [LARGE SCALE GENOMIC DNA]</scope>
    <source>
        <strain evidence="3 4">LI1</strain>
    </source>
</reference>
<evidence type="ECO:0000256" key="1">
    <source>
        <dbReference type="SAM" id="MobiDB-lite"/>
    </source>
</evidence>
<feature type="region of interest" description="Disordered" evidence="1">
    <location>
        <begin position="249"/>
        <end position="277"/>
    </location>
</feature>
<name>A0A7Z0EB27_9MICO</name>
<gene>
    <name evidence="3" type="ORF">HNR05_000100</name>
</gene>
<keyword evidence="4" id="KW-1185">Reference proteome</keyword>
<keyword evidence="2" id="KW-0812">Transmembrane</keyword>
<keyword evidence="2" id="KW-1133">Transmembrane helix</keyword>
<keyword evidence="2" id="KW-0472">Membrane</keyword>
<feature type="compositionally biased region" description="Pro residues" evidence="1">
    <location>
        <begin position="251"/>
        <end position="273"/>
    </location>
</feature>
<evidence type="ECO:0000256" key="2">
    <source>
        <dbReference type="SAM" id="Phobius"/>
    </source>
</evidence>
<evidence type="ECO:0000313" key="4">
    <source>
        <dbReference type="Proteomes" id="UP000537260"/>
    </source>
</evidence>
<evidence type="ECO:0000313" key="3">
    <source>
        <dbReference type="EMBL" id="NYJ18309.1"/>
    </source>
</evidence>